<dbReference type="PANTHER" id="PTHR45586">
    <property type="entry name" value="TPR REPEAT-CONTAINING PROTEIN PA4667"/>
    <property type="match status" value="1"/>
</dbReference>
<dbReference type="AlphaFoldDB" id="A0A919AWC0"/>
<keyword evidence="2 3" id="KW-0802">TPR repeat</keyword>
<dbReference type="PROSITE" id="PS51257">
    <property type="entry name" value="PROKAR_LIPOPROTEIN"/>
    <property type="match status" value="1"/>
</dbReference>
<dbReference type="SMART" id="SM00028">
    <property type="entry name" value="TPR"/>
    <property type="match status" value="3"/>
</dbReference>
<reference evidence="4" key="1">
    <citation type="journal article" date="2014" name="Int. J. Syst. Evol. Microbiol.">
        <title>Complete genome sequence of Corynebacterium casei LMG S-19264T (=DSM 44701T), isolated from a smear-ripened cheese.</title>
        <authorList>
            <consortium name="US DOE Joint Genome Institute (JGI-PGF)"/>
            <person name="Walter F."/>
            <person name="Albersmeier A."/>
            <person name="Kalinowski J."/>
            <person name="Ruckert C."/>
        </authorList>
    </citation>
    <scope>NUCLEOTIDE SEQUENCE</scope>
    <source>
        <strain evidence="4">KCTC 42590</strain>
    </source>
</reference>
<evidence type="ECO:0000256" key="3">
    <source>
        <dbReference type="PROSITE-ProRule" id="PRU00339"/>
    </source>
</evidence>
<accession>A0A919AWC0</accession>
<organism evidence="4 5">
    <name type="scientific">Kordiimonas sediminis</name>
    <dbReference type="NCBI Taxonomy" id="1735581"/>
    <lineage>
        <taxon>Bacteria</taxon>
        <taxon>Pseudomonadati</taxon>
        <taxon>Pseudomonadota</taxon>
        <taxon>Alphaproteobacteria</taxon>
        <taxon>Kordiimonadales</taxon>
        <taxon>Kordiimonadaceae</taxon>
        <taxon>Kordiimonas</taxon>
    </lineage>
</organism>
<protein>
    <recommendedName>
        <fullName evidence="6">Tetratricopeptide repeat protein</fullName>
    </recommendedName>
</protein>
<dbReference type="PANTHER" id="PTHR45586:SF1">
    <property type="entry name" value="LIPOPOLYSACCHARIDE ASSEMBLY PROTEIN B"/>
    <property type="match status" value="1"/>
</dbReference>
<dbReference type="InterPro" id="IPR019734">
    <property type="entry name" value="TPR_rpt"/>
</dbReference>
<reference evidence="4" key="2">
    <citation type="submission" date="2020-09" db="EMBL/GenBank/DDBJ databases">
        <authorList>
            <person name="Sun Q."/>
            <person name="Kim S."/>
        </authorList>
    </citation>
    <scope>NUCLEOTIDE SEQUENCE</scope>
    <source>
        <strain evidence="4">KCTC 42590</strain>
    </source>
</reference>
<dbReference type="Gene3D" id="1.25.40.10">
    <property type="entry name" value="Tetratricopeptide repeat domain"/>
    <property type="match status" value="1"/>
</dbReference>
<dbReference type="Pfam" id="PF14559">
    <property type="entry name" value="TPR_19"/>
    <property type="match status" value="1"/>
</dbReference>
<keyword evidence="1" id="KW-0677">Repeat</keyword>
<proteinExistence type="predicted"/>
<name>A0A919AWC0_9PROT</name>
<dbReference type="InterPro" id="IPR011990">
    <property type="entry name" value="TPR-like_helical_dom_sf"/>
</dbReference>
<dbReference type="SUPFAM" id="SSF48452">
    <property type="entry name" value="TPR-like"/>
    <property type="match status" value="1"/>
</dbReference>
<evidence type="ECO:0000313" key="4">
    <source>
        <dbReference type="EMBL" id="GHF27914.1"/>
    </source>
</evidence>
<comment type="caution">
    <text evidence="4">The sequence shown here is derived from an EMBL/GenBank/DDBJ whole genome shotgun (WGS) entry which is preliminary data.</text>
</comment>
<evidence type="ECO:0000256" key="2">
    <source>
        <dbReference type="ARBA" id="ARBA00022803"/>
    </source>
</evidence>
<dbReference type="EMBL" id="BNCI01000002">
    <property type="protein sequence ID" value="GHF27914.1"/>
    <property type="molecule type" value="Genomic_DNA"/>
</dbReference>
<evidence type="ECO:0008006" key="6">
    <source>
        <dbReference type="Google" id="ProtNLM"/>
    </source>
</evidence>
<sequence length="297" mass="32207">MHILRIISLGILCIAVTACTTGPRGDRNSVVSGMGAKQDPEGLVEVGKGFERAGDYVGALSMYQQALQKSPEMIKAQLGIARVLDSAGRADEAASILRRLEGLHPENKAIKRQLAFTYASMRRFDAALAVATKLIVDAEYTPIIHTEDGMPTETGDFLLLDLAGRLSEVTGQSANARDFYDKSLAITPSALQPVQHLALSFALDGNFDTAVAMLQPPLRFPPTKEDAQRTLALIYGLSDQPEAAYEITRALDGMEKAAESRSFYILLPSLPKAMQAEAVLFGGLEKDKLDQYFENVS</sequence>
<evidence type="ECO:0000256" key="1">
    <source>
        <dbReference type="ARBA" id="ARBA00022737"/>
    </source>
</evidence>
<dbReference type="PROSITE" id="PS50005">
    <property type="entry name" value="TPR"/>
    <property type="match status" value="1"/>
</dbReference>
<keyword evidence="5" id="KW-1185">Reference proteome</keyword>
<feature type="repeat" description="TPR" evidence="3">
    <location>
        <begin position="40"/>
        <end position="73"/>
    </location>
</feature>
<dbReference type="Proteomes" id="UP000630923">
    <property type="component" value="Unassembled WGS sequence"/>
</dbReference>
<evidence type="ECO:0000313" key="5">
    <source>
        <dbReference type="Proteomes" id="UP000630923"/>
    </source>
</evidence>
<dbReference type="InterPro" id="IPR051012">
    <property type="entry name" value="CellSynth/LPSAsmb/PSIAsmb"/>
</dbReference>
<gene>
    <name evidence="4" type="ORF">GCM10017044_23850</name>
</gene>